<reference evidence="10" key="2">
    <citation type="submission" date="2025-09" db="UniProtKB">
        <authorList>
            <consortium name="Ensembl"/>
        </authorList>
    </citation>
    <scope>IDENTIFICATION</scope>
</reference>
<keyword evidence="7" id="KW-0539">Nucleus</keyword>
<evidence type="ECO:0000256" key="1">
    <source>
        <dbReference type="ARBA" id="ARBA00004123"/>
    </source>
</evidence>
<evidence type="ECO:0000256" key="3">
    <source>
        <dbReference type="ARBA" id="ARBA00004496"/>
    </source>
</evidence>
<evidence type="ECO:0000256" key="6">
    <source>
        <dbReference type="ARBA" id="ARBA00023136"/>
    </source>
</evidence>
<keyword evidence="6 9" id="KW-0472">Membrane</keyword>
<organism evidence="10 11">
    <name type="scientific">Oncorhynchus kisutch</name>
    <name type="common">Coho salmon</name>
    <name type="synonym">Salmo kisutch</name>
    <dbReference type="NCBI Taxonomy" id="8019"/>
    <lineage>
        <taxon>Eukaryota</taxon>
        <taxon>Metazoa</taxon>
        <taxon>Chordata</taxon>
        <taxon>Craniata</taxon>
        <taxon>Vertebrata</taxon>
        <taxon>Euteleostomi</taxon>
        <taxon>Actinopterygii</taxon>
        <taxon>Neopterygii</taxon>
        <taxon>Teleostei</taxon>
        <taxon>Protacanthopterygii</taxon>
        <taxon>Salmoniformes</taxon>
        <taxon>Salmonidae</taxon>
        <taxon>Salmoninae</taxon>
        <taxon>Oncorhynchus</taxon>
    </lineage>
</organism>
<evidence type="ECO:0000256" key="5">
    <source>
        <dbReference type="ARBA" id="ARBA00022490"/>
    </source>
</evidence>
<evidence type="ECO:0000256" key="4">
    <source>
        <dbReference type="ARBA" id="ARBA00022475"/>
    </source>
</evidence>
<evidence type="ECO:0000256" key="7">
    <source>
        <dbReference type="ARBA" id="ARBA00023242"/>
    </source>
</evidence>
<dbReference type="PANTHER" id="PTHR15593">
    <property type="entry name" value="PHOSPHATIDYLINOSITOL 3-KINASE REGULATORY SUBUNIT"/>
    <property type="match status" value="1"/>
</dbReference>
<dbReference type="Ensembl" id="ENSOKIT00005036640.1">
    <property type="protein sequence ID" value="ENSOKIP00005034728.1"/>
    <property type="gene ID" value="ENSOKIG00005014842.1"/>
</dbReference>
<reference evidence="10" key="1">
    <citation type="submission" date="2025-08" db="UniProtKB">
        <authorList>
            <consortium name="Ensembl"/>
        </authorList>
    </citation>
    <scope>IDENTIFICATION</scope>
</reference>
<comment type="subcellular location">
    <subcellularLocation>
        <location evidence="2">Cell membrane</location>
        <topology evidence="2">Peripheral membrane protein</topology>
    </subcellularLocation>
    <subcellularLocation>
        <location evidence="3">Cytoplasm</location>
    </subcellularLocation>
    <subcellularLocation>
        <location evidence="1">Nucleus</location>
    </subcellularLocation>
</comment>
<sequence>MAKGCSYISLEVRVYLSYIVCLSVCLAVLCINRCSLEELVKRDPRNFIIKLQQILRKTREVLEQSQDELVVPLALLFSSTLLQMSPDTTPHFSSDSGVLQEACEMFHCFLSWPEPCCSASQHLLSLIQQELRAPCIEPLTLYSLPVGLGLISSVTCHCPDSSSIFFHMEALLFKPGLSNTTIL</sequence>
<name>A0A8C7FXV3_ONCKI</name>
<proteinExistence type="predicted"/>
<evidence type="ECO:0000256" key="2">
    <source>
        <dbReference type="ARBA" id="ARBA00004202"/>
    </source>
</evidence>
<keyword evidence="9" id="KW-0812">Transmembrane</keyword>
<dbReference type="PANTHER" id="PTHR15593:SF2">
    <property type="entry name" value="PHOSPHOINOSITIDE 3-KINASE REGULATORY SUBUNIT 5"/>
    <property type="match status" value="1"/>
</dbReference>
<dbReference type="GO" id="GO:0007186">
    <property type="term" value="P:G protein-coupled receptor signaling pathway"/>
    <property type="evidence" value="ECO:0007669"/>
    <property type="project" value="TreeGrafter"/>
</dbReference>
<evidence type="ECO:0000313" key="11">
    <source>
        <dbReference type="Proteomes" id="UP000694557"/>
    </source>
</evidence>
<keyword evidence="4" id="KW-1003">Cell membrane</keyword>
<keyword evidence="5" id="KW-0963">Cytoplasm</keyword>
<dbReference type="InterPro" id="IPR019522">
    <property type="entry name" value="PIK3R5/6"/>
</dbReference>
<dbReference type="GO" id="GO:0005886">
    <property type="term" value="C:plasma membrane"/>
    <property type="evidence" value="ECO:0007669"/>
    <property type="project" value="UniProtKB-SubCell"/>
</dbReference>
<dbReference type="GO" id="GO:0046935">
    <property type="term" value="F:1-phosphatidylinositol-3-kinase regulator activity"/>
    <property type="evidence" value="ECO:0007669"/>
    <property type="project" value="InterPro"/>
</dbReference>
<evidence type="ECO:0000313" key="10">
    <source>
        <dbReference type="Ensembl" id="ENSOKIP00005034728.1"/>
    </source>
</evidence>
<keyword evidence="11" id="KW-1185">Reference proteome</keyword>
<dbReference type="GO" id="GO:0005944">
    <property type="term" value="C:phosphatidylinositol 3-kinase complex, class IB"/>
    <property type="evidence" value="ECO:0007669"/>
    <property type="project" value="InterPro"/>
</dbReference>
<dbReference type="GO" id="GO:0005737">
    <property type="term" value="C:cytoplasm"/>
    <property type="evidence" value="ECO:0007669"/>
    <property type="project" value="UniProtKB-SubCell"/>
</dbReference>
<evidence type="ECO:0000256" key="9">
    <source>
        <dbReference type="SAM" id="Phobius"/>
    </source>
</evidence>
<feature type="transmembrane region" description="Helical" evidence="9">
    <location>
        <begin position="12"/>
        <end position="32"/>
    </location>
</feature>
<dbReference type="Pfam" id="PF10486">
    <property type="entry name" value="PI3K_1B_p101"/>
    <property type="match status" value="1"/>
</dbReference>
<dbReference type="GeneTree" id="ENSGT00530000063753"/>
<dbReference type="GO" id="GO:0005634">
    <property type="term" value="C:nucleus"/>
    <property type="evidence" value="ECO:0007669"/>
    <property type="project" value="UniProtKB-SubCell"/>
</dbReference>
<dbReference type="Proteomes" id="UP000694557">
    <property type="component" value="Unassembled WGS sequence"/>
</dbReference>
<protein>
    <recommendedName>
        <fullName evidence="8">Phosphoinositide 3-kinase regulatory subunit 5</fullName>
    </recommendedName>
</protein>
<accession>A0A8C7FXV3</accession>
<keyword evidence="9" id="KW-1133">Transmembrane helix</keyword>
<dbReference type="AlphaFoldDB" id="A0A8C7FXV3"/>
<evidence type="ECO:0000256" key="8">
    <source>
        <dbReference type="ARBA" id="ARBA00040195"/>
    </source>
</evidence>